<proteinExistence type="predicted"/>
<reference evidence="3 4" key="1">
    <citation type="submission" date="2018-10" db="EMBL/GenBank/DDBJ databases">
        <title>Draft genome sequence of the microsporidian Tubulinosema ratisbonensis.</title>
        <authorList>
            <person name="Polonais V."/>
            <person name="Peyretaillade E."/>
            <person name="Niehus S."/>
            <person name="Wawrzyniak I."/>
            <person name="Franchet A."/>
            <person name="Gaspin C."/>
            <person name="Reichstadt M."/>
            <person name="Belser C."/>
            <person name="Labadie K."/>
            <person name="Delbac F."/>
            <person name="Ferrandon D."/>
        </authorList>
    </citation>
    <scope>NUCLEOTIDE SEQUENCE [LARGE SCALE GENOMIC DNA]</scope>
    <source>
        <strain evidence="3 4">Franzen</strain>
    </source>
</reference>
<evidence type="ECO:0000313" key="4">
    <source>
        <dbReference type="Proteomes" id="UP000282876"/>
    </source>
</evidence>
<dbReference type="AlphaFoldDB" id="A0A437AMB4"/>
<name>A0A437AMB4_9MICR</name>
<feature type="domain" description="GATA-type" evidence="2">
    <location>
        <begin position="147"/>
        <end position="199"/>
    </location>
</feature>
<keyword evidence="4" id="KW-1185">Reference proteome</keyword>
<accession>A0A437AMB4</accession>
<dbReference type="SUPFAM" id="SSF57716">
    <property type="entry name" value="Glucocorticoid receptor-like (DNA-binding domain)"/>
    <property type="match status" value="1"/>
</dbReference>
<organism evidence="3 4">
    <name type="scientific">Tubulinosema ratisbonensis</name>
    <dbReference type="NCBI Taxonomy" id="291195"/>
    <lineage>
        <taxon>Eukaryota</taxon>
        <taxon>Fungi</taxon>
        <taxon>Fungi incertae sedis</taxon>
        <taxon>Microsporidia</taxon>
        <taxon>Tubulinosematoidea</taxon>
        <taxon>Tubulinosematidae</taxon>
        <taxon>Tubulinosema</taxon>
    </lineage>
</organism>
<sequence length="208" mass="25371">MRKEYTNCSDNDFVDNNRYCNDRTMQTFTDESFGNLGSNFDSDRFIMKNNFYNQRIDPIYSEPDQFFSRNLRVSGFKNQKNGLREFEYYNNIPELNNQLYQPHINYYNEDYFLWKNYSNHEIYSSFFTNTPYHSEKRVGRRGNKRKNRENMFCEHCMAKETPLWRHLGNLNVCNACWLYYKAHGVKRPFDPEKKILIRRGRSKKKQKL</sequence>
<dbReference type="GO" id="GO:0043565">
    <property type="term" value="F:sequence-specific DNA binding"/>
    <property type="evidence" value="ECO:0007669"/>
    <property type="project" value="InterPro"/>
</dbReference>
<dbReference type="EMBL" id="RCSS01000306">
    <property type="protein sequence ID" value="RVD92116.1"/>
    <property type="molecule type" value="Genomic_DNA"/>
</dbReference>
<dbReference type="PROSITE" id="PS50114">
    <property type="entry name" value="GATA_ZN_FINGER_2"/>
    <property type="match status" value="1"/>
</dbReference>
<dbReference type="Gene3D" id="3.30.50.10">
    <property type="entry name" value="Erythroid Transcription Factor GATA-1, subunit A"/>
    <property type="match status" value="1"/>
</dbReference>
<keyword evidence="1" id="KW-0862">Zinc</keyword>
<evidence type="ECO:0000313" key="3">
    <source>
        <dbReference type="EMBL" id="RVD92116.1"/>
    </source>
</evidence>
<dbReference type="Proteomes" id="UP000282876">
    <property type="component" value="Unassembled WGS sequence"/>
</dbReference>
<dbReference type="GO" id="GO:0006355">
    <property type="term" value="P:regulation of DNA-templated transcription"/>
    <property type="evidence" value="ECO:0007669"/>
    <property type="project" value="InterPro"/>
</dbReference>
<dbReference type="SMART" id="SM00401">
    <property type="entry name" value="ZnF_GATA"/>
    <property type="match status" value="1"/>
</dbReference>
<dbReference type="OrthoDB" id="515401at2759"/>
<protein>
    <submittedName>
        <fullName evidence="3">Iron-sensing transcription factor Fep1</fullName>
    </submittedName>
</protein>
<dbReference type="InterPro" id="IPR013088">
    <property type="entry name" value="Znf_NHR/GATA"/>
</dbReference>
<comment type="caution">
    <text evidence="3">The sequence shown here is derived from an EMBL/GenBank/DDBJ whole genome shotgun (WGS) entry which is preliminary data.</text>
</comment>
<keyword evidence="1" id="KW-0479">Metal-binding</keyword>
<dbReference type="VEuPathDB" id="MicrosporidiaDB:TUBRATIS_13940"/>
<dbReference type="Pfam" id="PF00320">
    <property type="entry name" value="GATA"/>
    <property type="match status" value="1"/>
</dbReference>
<evidence type="ECO:0000259" key="2">
    <source>
        <dbReference type="PROSITE" id="PS50114"/>
    </source>
</evidence>
<dbReference type="InterPro" id="IPR000679">
    <property type="entry name" value="Znf_GATA"/>
</dbReference>
<gene>
    <name evidence="3" type="ORF">TUBRATIS_13940</name>
</gene>
<evidence type="ECO:0000256" key="1">
    <source>
        <dbReference type="PROSITE-ProRule" id="PRU00094"/>
    </source>
</evidence>
<dbReference type="STRING" id="291195.A0A437AMB4"/>
<dbReference type="CDD" id="cd00202">
    <property type="entry name" value="ZnF_GATA"/>
    <property type="match status" value="1"/>
</dbReference>
<dbReference type="GO" id="GO:0008270">
    <property type="term" value="F:zinc ion binding"/>
    <property type="evidence" value="ECO:0007669"/>
    <property type="project" value="UniProtKB-KW"/>
</dbReference>
<keyword evidence="1" id="KW-0863">Zinc-finger</keyword>